<feature type="domain" description="DNA/RNA non-specific endonuclease/pyrophosphatase/phosphodiesterase" evidence="1">
    <location>
        <begin position="16"/>
        <end position="228"/>
    </location>
</feature>
<sequence>MPTIKKMKKECITKTAELIKVGYDVGQFVEIYSVCFDPHKNMPLRTIQKITTIDDEPRLLAPSNDWLVHPGIGNVNINRGFTCQHDNETCCYEKTYMANPRYFIHGLAKKAAFIDFLNVVPSWRNCANSSQEATWEDVDRILENVISGNSIYVWTGAHTFEDINGVSIPRYLYKVVKSEAEEFDPMAIIRVNSPTPTEKDILCTTIDLESLVIYDSSPVLTKYTYACDFLDFLVELDLEKEDFEI</sequence>
<dbReference type="OrthoDB" id="5985519at2759"/>
<dbReference type="SUPFAM" id="SSF54060">
    <property type="entry name" value="His-Me finger endonucleases"/>
    <property type="match status" value="1"/>
</dbReference>
<dbReference type="AlphaFoldDB" id="A0A9J7E8S4"/>
<evidence type="ECO:0000313" key="2">
    <source>
        <dbReference type="Proteomes" id="UP000301870"/>
    </source>
</evidence>
<dbReference type="InterPro" id="IPR044929">
    <property type="entry name" value="DNA/RNA_non-sp_Endonuclease_sf"/>
</dbReference>
<dbReference type="GeneID" id="111354573"/>
<accession>A0A9J7E8S4</accession>
<dbReference type="Proteomes" id="UP000301870">
    <property type="component" value="Chromosome 18"/>
</dbReference>
<evidence type="ECO:0000313" key="3">
    <source>
        <dbReference type="RefSeq" id="XP_022823879.1"/>
    </source>
</evidence>
<dbReference type="GO" id="GO:0046872">
    <property type="term" value="F:metal ion binding"/>
    <property type="evidence" value="ECO:0007669"/>
    <property type="project" value="InterPro"/>
</dbReference>
<reference evidence="3" key="1">
    <citation type="submission" date="2025-08" db="UniProtKB">
        <authorList>
            <consortium name="RefSeq"/>
        </authorList>
    </citation>
    <scope>IDENTIFICATION</scope>
    <source>
        <strain evidence="3">Ishihara</strain>
        <tissue evidence="3">Whole body</tissue>
    </source>
</reference>
<protein>
    <submittedName>
        <fullName evidence="3">Uncharacterized protein LOC111354573</fullName>
    </submittedName>
</protein>
<name>A0A9J7E8S4_SPOLT</name>
<dbReference type="GO" id="GO:0016787">
    <property type="term" value="F:hydrolase activity"/>
    <property type="evidence" value="ECO:0007669"/>
    <property type="project" value="InterPro"/>
</dbReference>
<organism evidence="2 3">
    <name type="scientific">Spodoptera litura</name>
    <name type="common">Asian cotton leafworm</name>
    <dbReference type="NCBI Taxonomy" id="69820"/>
    <lineage>
        <taxon>Eukaryota</taxon>
        <taxon>Metazoa</taxon>
        <taxon>Ecdysozoa</taxon>
        <taxon>Arthropoda</taxon>
        <taxon>Hexapoda</taxon>
        <taxon>Insecta</taxon>
        <taxon>Pterygota</taxon>
        <taxon>Neoptera</taxon>
        <taxon>Endopterygota</taxon>
        <taxon>Lepidoptera</taxon>
        <taxon>Glossata</taxon>
        <taxon>Ditrysia</taxon>
        <taxon>Noctuoidea</taxon>
        <taxon>Noctuidae</taxon>
        <taxon>Amphipyrinae</taxon>
        <taxon>Spodoptera</taxon>
    </lineage>
</organism>
<keyword evidence="2" id="KW-1185">Reference proteome</keyword>
<dbReference type="InterPro" id="IPR001604">
    <property type="entry name" value="Endo_G_ENPP1-like_dom"/>
</dbReference>
<dbReference type="Pfam" id="PF01223">
    <property type="entry name" value="Endonuclease_NS"/>
    <property type="match status" value="1"/>
</dbReference>
<gene>
    <name evidence="3" type="primary">LOC111354573</name>
</gene>
<proteinExistence type="predicted"/>
<dbReference type="RefSeq" id="XP_022823879.1">
    <property type="nucleotide sequence ID" value="XM_022968111.1"/>
</dbReference>
<dbReference type="InterPro" id="IPR044925">
    <property type="entry name" value="His-Me_finger_sf"/>
</dbReference>
<dbReference type="Gene3D" id="3.40.570.10">
    <property type="entry name" value="Extracellular Endonuclease, subunit A"/>
    <property type="match status" value="1"/>
</dbReference>
<dbReference type="KEGG" id="sliu:111354573"/>
<dbReference type="GO" id="GO:0003676">
    <property type="term" value="F:nucleic acid binding"/>
    <property type="evidence" value="ECO:0007669"/>
    <property type="project" value="InterPro"/>
</dbReference>
<evidence type="ECO:0000259" key="1">
    <source>
        <dbReference type="Pfam" id="PF01223"/>
    </source>
</evidence>